<comment type="similarity">
    <text evidence="2">Belongs to the complex I subunit 6 family.</text>
</comment>
<geneLocation type="mitochondrion" evidence="18"/>
<keyword evidence="9" id="KW-0249">Electron transport</keyword>
<keyword evidence="13 16" id="KW-0472">Membrane</keyword>
<evidence type="ECO:0000256" key="1">
    <source>
        <dbReference type="ARBA" id="ARBA00004225"/>
    </source>
</evidence>
<feature type="transmembrane region" description="Helical" evidence="16">
    <location>
        <begin position="46"/>
        <end position="64"/>
    </location>
</feature>
<evidence type="ECO:0000313" key="18">
    <source>
        <dbReference type="EMBL" id="AWV84079.1"/>
    </source>
</evidence>
<comment type="subcellular location">
    <subcellularLocation>
        <location evidence="1">Mitochondrion membrane</location>
        <topology evidence="1">Multi-pass membrane protein</topology>
    </subcellularLocation>
</comment>
<keyword evidence="6" id="KW-0679">Respiratory chain</keyword>
<feature type="transmembrane region" description="Helical" evidence="16">
    <location>
        <begin position="76"/>
        <end position="96"/>
    </location>
</feature>
<evidence type="ECO:0000256" key="3">
    <source>
        <dbReference type="ARBA" id="ARBA00012944"/>
    </source>
</evidence>
<keyword evidence="11" id="KW-0520">NAD</keyword>
<evidence type="ECO:0000256" key="7">
    <source>
        <dbReference type="ARBA" id="ARBA00022692"/>
    </source>
</evidence>
<keyword evidence="7 16" id="KW-0812">Transmembrane</keyword>
<keyword evidence="17" id="KW-0732">Signal</keyword>
<accession>A0A3S7MFS4</accession>
<sequence length="163" mass="18708">MKIIFMFSIFLALMILLAKHPLSMGGVLLMETMLASLMCGMNMNNYLMSYVLFLIFIGGMLILFMYMSSIASNEKFYMTDMLSTMIMMVISVMIVIKSHLHLSYNLYNCNINSPELYNNLMMNKLYSLPSGMLTLMMVIYLLFTLIVVSNIIGIKFSPLRSYN</sequence>
<evidence type="ECO:0000256" key="12">
    <source>
        <dbReference type="ARBA" id="ARBA00023128"/>
    </source>
</evidence>
<evidence type="ECO:0000256" key="4">
    <source>
        <dbReference type="ARBA" id="ARBA00021095"/>
    </source>
</evidence>
<dbReference type="GO" id="GO:0008137">
    <property type="term" value="F:NADH dehydrogenase (ubiquinone) activity"/>
    <property type="evidence" value="ECO:0007669"/>
    <property type="project" value="UniProtKB-EC"/>
</dbReference>
<dbReference type="GO" id="GO:0031966">
    <property type="term" value="C:mitochondrial membrane"/>
    <property type="evidence" value="ECO:0007669"/>
    <property type="project" value="UniProtKB-SubCell"/>
</dbReference>
<evidence type="ECO:0000256" key="8">
    <source>
        <dbReference type="ARBA" id="ARBA00022967"/>
    </source>
</evidence>
<dbReference type="InterPro" id="IPR050269">
    <property type="entry name" value="ComplexI_Subunit6"/>
</dbReference>
<evidence type="ECO:0000256" key="6">
    <source>
        <dbReference type="ARBA" id="ARBA00022660"/>
    </source>
</evidence>
<keyword evidence="10 16" id="KW-1133">Transmembrane helix</keyword>
<dbReference type="PANTHER" id="PTHR11435">
    <property type="entry name" value="NADH UBIQUINONE OXIDOREDUCTASE SUBUNIT ND6"/>
    <property type="match status" value="1"/>
</dbReference>
<evidence type="ECO:0000256" key="14">
    <source>
        <dbReference type="ARBA" id="ARBA00031019"/>
    </source>
</evidence>
<keyword evidence="5" id="KW-0813">Transport</keyword>
<proteinExistence type="inferred from homology"/>
<reference evidence="18" key="1">
    <citation type="journal article" date="2018" name="J. Hered.">
        <title>One hundred mitochondrial genomes of cicadas.</title>
        <authorList>
            <person name="Lukasik P."/>
            <person name="Chong R.A."/>
            <person name="Nazario K."/>
            <person name="Matsuura Y."/>
            <person name="Bublitz D."/>
            <person name="Campbell M.A."/>
            <person name="Meyer M."/>
            <person name="Van Leuven J.T."/>
            <person name="Pessacq P."/>
            <person name="Veloso C."/>
            <person name="Simon C."/>
            <person name="McCutcheon J.P."/>
        </authorList>
    </citation>
    <scope>NUCLEOTIDE SEQUENCE</scope>
    <source>
        <strain evidence="18">PL707x2</strain>
        <tissue evidence="18">Leg</tissue>
    </source>
</reference>
<feature type="chain" id="PRO_5019406032" description="NADH-ubiquinone oxidoreductase chain 6" evidence="17">
    <location>
        <begin position="19"/>
        <end position="163"/>
    </location>
</feature>
<feature type="signal peptide" evidence="17">
    <location>
        <begin position="1"/>
        <end position="18"/>
    </location>
</feature>
<comment type="catalytic activity">
    <reaction evidence="15">
        <text>a ubiquinone + NADH + 5 H(+)(in) = a ubiquinol + NAD(+) + 4 H(+)(out)</text>
        <dbReference type="Rhea" id="RHEA:29091"/>
        <dbReference type="Rhea" id="RHEA-COMP:9565"/>
        <dbReference type="Rhea" id="RHEA-COMP:9566"/>
        <dbReference type="ChEBI" id="CHEBI:15378"/>
        <dbReference type="ChEBI" id="CHEBI:16389"/>
        <dbReference type="ChEBI" id="CHEBI:17976"/>
        <dbReference type="ChEBI" id="CHEBI:57540"/>
        <dbReference type="ChEBI" id="CHEBI:57945"/>
        <dbReference type="EC" id="7.1.1.2"/>
    </reaction>
</comment>
<dbReference type="PANTHER" id="PTHR11435:SF1">
    <property type="entry name" value="NADH-UBIQUINONE OXIDOREDUCTASE CHAIN 6"/>
    <property type="match status" value="1"/>
</dbReference>
<evidence type="ECO:0000256" key="16">
    <source>
        <dbReference type="SAM" id="Phobius"/>
    </source>
</evidence>
<keyword evidence="8" id="KW-1278">Translocase</keyword>
<evidence type="ECO:0000256" key="10">
    <source>
        <dbReference type="ARBA" id="ARBA00022989"/>
    </source>
</evidence>
<organism evidence="18">
    <name type="scientific">Tettigades opaca</name>
    <dbReference type="NCBI Taxonomy" id="2219936"/>
    <lineage>
        <taxon>Eukaryota</taxon>
        <taxon>Metazoa</taxon>
        <taxon>Ecdysozoa</taxon>
        <taxon>Arthropoda</taxon>
        <taxon>Hexapoda</taxon>
        <taxon>Insecta</taxon>
        <taxon>Pterygota</taxon>
        <taxon>Neoptera</taxon>
        <taxon>Paraneoptera</taxon>
        <taxon>Hemiptera</taxon>
        <taxon>Auchenorrhyncha</taxon>
        <taxon>Cicadoidea</taxon>
        <taxon>Cicadidae</taxon>
        <taxon>Tibicininae</taxon>
        <taxon>Tettigadini</taxon>
        <taxon>Tettigades</taxon>
    </lineage>
</organism>
<evidence type="ECO:0000256" key="17">
    <source>
        <dbReference type="SAM" id="SignalP"/>
    </source>
</evidence>
<evidence type="ECO:0000256" key="5">
    <source>
        <dbReference type="ARBA" id="ARBA00022448"/>
    </source>
</evidence>
<evidence type="ECO:0000256" key="9">
    <source>
        <dbReference type="ARBA" id="ARBA00022982"/>
    </source>
</evidence>
<dbReference type="EMBL" id="MG737785">
    <property type="protein sequence ID" value="AWV84079.1"/>
    <property type="molecule type" value="Genomic_DNA"/>
</dbReference>
<evidence type="ECO:0000256" key="11">
    <source>
        <dbReference type="ARBA" id="ARBA00023027"/>
    </source>
</evidence>
<evidence type="ECO:0000256" key="2">
    <source>
        <dbReference type="ARBA" id="ARBA00005698"/>
    </source>
</evidence>
<keyword evidence="12 18" id="KW-0496">Mitochondrion</keyword>
<dbReference type="AlphaFoldDB" id="A0A3S7MFS4"/>
<gene>
    <name evidence="18" type="primary">nad6</name>
</gene>
<dbReference type="EC" id="7.1.1.2" evidence="3"/>
<feature type="transmembrane region" description="Helical" evidence="16">
    <location>
        <begin position="131"/>
        <end position="154"/>
    </location>
</feature>
<protein>
    <recommendedName>
        <fullName evidence="4">NADH-ubiquinone oxidoreductase chain 6</fullName>
        <ecNumber evidence="3">7.1.1.2</ecNumber>
    </recommendedName>
    <alternativeName>
        <fullName evidence="14">NADH dehydrogenase subunit 6</fullName>
    </alternativeName>
</protein>
<name>A0A3S7MFS4_9HEMI</name>
<evidence type="ECO:0000256" key="13">
    <source>
        <dbReference type="ARBA" id="ARBA00023136"/>
    </source>
</evidence>
<evidence type="ECO:0000256" key="15">
    <source>
        <dbReference type="ARBA" id="ARBA00049551"/>
    </source>
</evidence>